<dbReference type="RefSeq" id="WP_313989485.1">
    <property type="nucleotide sequence ID" value="NZ_JASJOS010000028.1"/>
</dbReference>
<dbReference type="AlphaFoldDB" id="A0AAE3QZ63"/>
<comment type="caution">
    <text evidence="1">The sequence shown here is derived from an EMBL/GenBank/DDBJ whole genome shotgun (WGS) entry which is preliminary data.</text>
</comment>
<reference evidence="1" key="1">
    <citation type="submission" date="2023-05" db="EMBL/GenBank/DDBJ databases">
        <authorList>
            <person name="Zhang X."/>
        </authorList>
    </citation>
    <scope>NUCLEOTIDE SEQUENCE</scope>
    <source>
        <strain evidence="1">YF14B1</strain>
    </source>
</reference>
<dbReference type="GO" id="GO:0033104">
    <property type="term" value="C:type VI protein secretion system complex"/>
    <property type="evidence" value="ECO:0007669"/>
    <property type="project" value="InterPro"/>
</dbReference>
<sequence length="168" mass="18810">MSFKGEFKVAGNTYEVIQCHVPLSQKYDQRGRPSSGVHSGRIRIMLDGTADGALGSWMADPTKKQDGQILFYRTDQVDTVFKEVAFEGAYLMTLIESFTLDNESSSTLLLETELINTDIGPDDTKDGESLKNSFRDLLDCQQRTGRSYCMLLRISAEKIKIDGVEHTN</sequence>
<dbReference type="InterPro" id="IPR041408">
    <property type="entry name" value="Hcp_Tssd"/>
</dbReference>
<accession>A0AAE3QZ63</accession>
<organism evidence="1 2">
    <name type="scientific">Xanthocytophaga flava</name>
    <dbReference type="NCBI Taxonomy" id="3048013"/>
    <lineage>
        <taxon>Bacteria</taxon>
        <taxon>Pseudomonadati</taxon>
        <taxon>Bacteroidota</taxon>
        <taxon>Cytophagia</taxon>
        <taxon>Cytophagales</taxon>
        <taxon>Rhodocytophagaceae</taxon>
        <taxon>Xanthocytophaga</taxon>
    </lineage>
</organism>
<name>A0AAE3QZ63_9BACT</name>
<dbReference type="Pfam" id="PF17642">
    <property type="entry name" value="TssD"/>
    <property type="match status" value="1"/>
</dbReference>
<dbReference type="EMBL" id="JASJOS010000028">
    <property type="protein sequence ID" value="MDJ1486118.1"/>
    <property type="molecule type" value="Genomic_DNA"/>
</dbReference>
<proteinExistence type="predicted"/>
<protein>
    <submittedName>
        <fullName evidence="1">Type VI secretion system tube protein TssD</fullName>
    </submittedName>
</protein>
<evidence type="ECO:0000313" key="2">
    <source>
        <dbReference type="Proteomes" id="UP001241110"/>
    </source>
</evidence>
<dbReference type="Proteomes" id="UP001241110">
    <property type="component" value="Unassembled WGS sequence"/>
</dbReference>
<gene>
    <name evidence="1" type="primary">tssD</name>
    <name evidence="1" type="ORF">QNI16_36890</name>
</gene>
<evidence type="ECO:0000313" key="1">
    <source>
        <dbReference type="EMBL" id="MDJ1486118.1"/>
    </source>
</evidence>